<dbReference type="Gene3D" id="3.40.50.150">
    <property type="entry name" value="Vaccinia Virus protein VP39"/>
    <property type="match status" value="1"/>
</dbReference>
<dbReference type="PANTHER" id="PTHR43861">
    <property type="entry name" value="TRANS-ACONITATE 2-METHYLTRANSFERASE-RELATED"/>
    <property type="match status" value="1"/>
</dbReference>
<dbReference type="EMBL" id="MEWA01000019">
    <property type="protein sequence ID" value="OGC69604.1"/>
    <property type="molecule type" value="Genomic_DNA"/>
</dbReference>
<evidence type="ECO:0000313" key="2">
    <source>
        <dbReference type="Proteomes" id="UP000179113"/>
    </source>
</evidence>
<protein>
    <submittedName>
        <fullName evidence="1">Uncharacterized protein</fullName>
    </submittedName>
</protein>
<dbReference type="CDD" id="cd02440">
    <property type="entry name" value="AdoMet_MTases"/>
    <property type="match status" value="1"/>
</dbReference>
<name>A0A1F4WJH4_UNCKA</name>
<evidence type="ECO:0000313" key="1">
    <source>
        <dbReference type="EMBL" id="OGC69604.1"/>
    </source>
</evidence>
<dbReference type="InterPro" id="IPR029063">
    <property type="entry name" value="SAM-dependent_MTases_sf"/>
</dbReference>
<comment type="caution">
    <text evidence="1">The sequence shown here is derived from an EMBL/GenBank/DDBJ whole genome shotgun (WGS) entry which is preliminary data.</text>
</comment>
<gene>
    <name evidence="1" type="ORF">A2415_03460</name>
</gene>
<dbReference type="Proteomes" id="UP000179113">
    <property type="component" value="Unassembled WGS sequence"/>
</dbReference>
<organism evidence="1 2">
    <name type="scientific">candidate division WWE3 bacterium RIFOXYC1_FULL_39_7</name>
    <dbReference type="NCBI Taxonomy" id="1802643"/>
    <lineage>
        <taxon>Bacteria</taxon>
        <taxon>Katanobacteria</taxon>
    </lineage>
</organism>
<sequence>MDNKTIEAILRLNNKFYESQAASFDVTRQFPWKGWGRVVEIIHDLKKEGKIDLLDLGCGNGRFLKHLIDLGVSDNIVYTGLDTNVELIETALNSFSTSNNAKFEKFDVIQGVSKIENKYDVVTAFGITHHIPSSLLRQEWFESVAKLVKPGGLLISTFWNFDKSKIVKVPEIQKDLETNDYTLGWMNKPDTIRYCHFYDAQELDLLIKNLENMNVKIIDTFESDGRNGKTNTYIIWKKMM</sequence>
<accession>A0A1F4WJH4</accession>
<dbReference type="AlphaFoldDB" id="A0A1F4WJH4"/>
<dbReference type="SUPFAM" id="SSF53335">
    <property type="entry name" value="S-adenosyl-L-methionine-dependent methyltransferases"/>
    <property type="match status" value="1"/>
</dbReference>
<proteinExistence type="predicted"/>
<dbReference type="Pfam" id="PF13489">
    <property type="entry name" value="Methyltransf_23"/>
    <property type="match status" value="1"/>
</dbReference>
<reference evidence="1 2" key="1">
    <citation type="journal article" date="2016" name="Nat. Commun.">
        <title>Thousands of microbial genomes shed light on interconnected biogeochemical processes in an aquifer system.</title>
        <authorList>
            <person name="Anantharaman K."/>
            <person name="Brown C.T."/>
            <person name="Hug L.A."/>
            <person name="Sharon I."/>
            <person name="Castelle C.J."/>
            <person name="Probst A.J."/>
            <person name="Thomas B.C."/>
            <person name="Singh A."/>
            <person name="Wilkins M.J."/>
            <person name="Karaoz U."/>
            <person name="Brodie E.L."/>
            <person name="Williams K.H."/>
            <person name="Hubbard S.S."/>
            <person name="Banfield J.F."/>
        </authorList>
    </citation>
    <scope>NUCLEOTIDE SEQUENCE [LARGE SCALE GENOMIC DNA]</scope>
</reference>